<feature type="non-terminal residue" evidence="1">
    <location>
        <position position="85"/>
    </location>
</feature>
<reference evidence="1 2" key="1">
    <citation type="submission" date="2021-06" db="EMBL/GenBank/DDBJ databases">
        <authorList>
            <person name="Kallberg Y."/>
            <person name="Tangrot J."/>
            <person name="Rosling A."/>
        </authorList>
    </citation>
    <scope>NUCLEOTIDE SEQUENCE [LARGE SCALE GENOMIC DNA]</scope>
    <source>
        <strain evidence="1 2">120-4 pot B 10/14</strain>
    </source>
</reference>
<dbReference type="Proteomes" id="UP000789901">
    <property type="component" value="Unassembled WGS sequence"/>
</dbReference>
<gene>
    <name evidence="1" type="ORF">GMARGA_LOCUS28662</name>
</gene>
<evidence type="ECO:0000313" key="2">
    <source>
        <dbReference type="Proteomes" id="UP000789901"/>
    </source>
</evidence>
<protein>
    <submittedName>
        <fullName evidence="1">21235_t:CDS:1</fullName>
    </submittedName>
</protein>
<organism evidence="1 2">
    <name type="scientific">Gigaspora margarita</name>
    <dbReference type="NCBI Taxonomy" id="4874"/>
    <lineage>
        <taxon>Eukaryota</taxon>
        <taxon>Fungi</taxon>
        <taxon>Fungi incertae sedis</taxon>
        <taxon>Mucoromycota</taxon>
        <taxon>Glomeromycotina</taxon>
        <taxon>Glomeromycetes</taxon>
        <taxon>Diversisporales</taxon>
        <taxon>Gigasporaceae</taxon>
        <taxon>Gigaspora</taxon>
    </lineage>
</organism>
<name>A0ABN7WB61_GIGMA</name>
<sequence>MILNSYQGLQNIEYSETGYVVPEFYNSFQGCKGLEKIRYRNDSKYLLDYYNLDCLYYIQSFQALEGLGDCQDLENIKGFEDRKYA</sequence>
<accession>A0ABN7WB61</accession>
<keyword evidence="2" id="KW-1185">Reference proteome</keyword>
<evidence type="ECO:0000313" key="1">
    <source>
        <dbReference type="EMBL" id="CAG8824779.1"/>
    </source>
</evidence>
<dbReference type="EMBL" id="CAJVQB010037039">
    <property type="protein sequence ID" value="CAG8824779.1"/>
    <property type="molecule type" value="Genomic_DNA"/>
</dbReference>
<comment type="caution">
    <text evidence="1">The sequence shown here is derived from an EMBL/GenBank/DDBJ whole genome shotgun (WGS) entry which is preliminary data.</text>
</comment>
<proteinExistence type="predicted"/>